<dbReference type="PANTHER" id="PTHR22594">
    <property type="entry name" value="ASPARTYL/LYSYL-TRNA SYNTHETASE"/>
    <property type="match status" value="1"/>
</dbReference>
<reference evidence="8" key="1">
    <citation type="submission" date="2019-03" db="EMBL/GenBank/DDBJ databases">
        <authorList>
            <person name="Hao L."/>
        </authorList>
    </citation>
    <scope>NUCLEOTIDE SEQUENCE</scope>
</reference>
<evidence type="ECO:0000256" key="1">
    <source>
        <dbReference type="ARBA" id="ARBA00006303"/>
    </source>
</evidence>
<dbReference type="EC" id="6.1.1.23" evidence="8"/>
<dbReference type="PRINTS" id="PR01042">
    <property type="entry name" value="TRNASYNTHASP"/>
</dbReference>
<dbReference type="EMBL" id="CAADRM010000081">
    <property type="protein sequence ID" value="VFU13579.1"/>
    <property type="molecule type" value="Genomic_DNA"/>
</dbReference>
<dbReference type="SUPFAM" id="SSF50249">
    <property type="entry name" value="Nucleic acid-binding proteins"/>
    <property type="match status" value="1"/>
</dbReference>
<dbReference type="NCBIfam" id="NF001750">
    <property type="entry name" value="PRK00476.1"/>
    <property type="match status" value="1"/>
</dbReference>
<dbReference type="InterPro" id="IPR002312">
    <property type="entry name" value="Asp/Asn-tRNA-synth_IIb"/>
</dbReference>
<dbReference type="GO" id="GO:0004815">
    <property type="term" value="F:aspartate-tRNA ligase activity"/>
    <property type="evidence" value="ECO:0007669"/>
    <property type="project" value="TreeGrafter"/>
</dbReference>
<dbReference type="Gene3D" id="2.40.50.140">
    <property type="entry name" value="Nucleic acid-binding proteins"/>
    <property type="match status" value="1"/>
</dbReference>
<proteinExistence type="inferred from homology"/>
<evidence type="ECO:0000256" key="4">
    <source>
        <dbReference type="ARBA" id="ARBA00022840"/>
    </source>
</evidence>
<dbReference type="InterPro" id="IPR047090">
    <property type="entry name" value="AspRS_core"/>
</dbReference>
<evidence type="ECO:0000256" key="6">
    <source>
        <dbReference type="ARBA" id="ARBA00023146"/>
    </source>
</evidence>
<dbReference type="InterPro" id="IPR004115">
    <property type="entry name" value="GAD-like_sf"/>
</dbReference>
<dbReference type="Pfam" id="PF00152">
    <property type="entry name" value="tRNA-synt_2"/>
    <property type="match status" value="1"/>
</dbReference>
<dbReference type="InterPro" id="IPR004365">
    <property type="entry name" value="NA-bd_OB_tRNA"/>
</dbReference>
<evidence type="ECO:0000256" key="5">
    <source>
        <dbReference type="ARBA" id="ARBA00022917"/>
    </source>
</evidence>
<dbReference type="CDD" id="cd04317">
    <property type="entry name" value="EcAspRS_like_N"/>
    <property type="match status" value="1"/>
</dbReference>
<evidence type="ECO:0000313" key="8">
    <source>
        <dbReference type="EMBL" id="VFU13579.1"/>
    </source>
</evidence>
<accession>A0A485M0A8</accession>
<dbReference type="GO" id="GO:0003676">
    <property type="term" value="F:nucleic acid binding"/>
    <property type="evidence" value="ECO:0007669"/>
    <property type="project" value="InterPro"/>
</dbReference>
<evidence type="ECO:0000256" key="3">
    <source>
        <dbReference type="ARBA" id="ARBA00022741"/>
    </source>
</evidence>
<dbReference type="PANTHER" id="PTHR22594:SF5">
    <property type="entry name" value="ASPARTATE--TRNA LIGASE, MITOCHONDRIAL"/>
    <property type="match status" value="1"/>
</dbReference>
<dbReference type="InterPro" id="IPR029351">
    <property type="entry name" value="GAD_dom"/>
</dbReference>
<dbReference type="GO" id="GO:0050560">
    <property type="term" value="F:aspartate-tRNA(Asn) ligase activity"/>
    <property type="evidence" value="ECO:0007669"/>
    <property type="project" value="UniProtKB-EC"/>
</dbReference>
<dbReference type="InterPro" id="IPR004364">
    <property type="entry name" value="Aa-tRNA-synt_II"/>
</dbReference>
<protein>
    <submittedName>
        <fullName evidence="8">Aspartate--tRNA(Asp/Asn) ligase</fullName>
        <ecNumber evidence="8">6.1.1.23</ecNumber>
    </submittedName>
</protein>
<organism evidence="8">
    <name type="scientific">anaerobic digester metagenome</name>
    <dbReference type="NCBI Taxonomy" id="1263854"/>
    <lineage>
        <taxon>unclassified sequences</taxon>
        <taxon>metagenomes</taxon>
        <taxon>ecological metagenomes</taxon>
    </lineage>
</organism>
<dbReference type="InterPro" id="IPR012340">
    <property type="entry name" value="NA-bd_OB-fold"/>
</dbReference>
<keyword evidence="2 8" id="KW-0436">Ligase</keyword>
<dbReference type="SUPFAM" id="SSF55681">
    <property type="entry name" value="Class II aaRS and biotin synthetases"/>
    <property type="match status" value="1"/>
</dbReference>
<name>A0A485M0A8_9ZZZZ</name>
<dbReference type="NCBIfam" id="TIGR00459">
    <property type="entry name" value="aspS_bact"/>
    <property type="match status" value="1"/>
</dbReference>
<evidence type="ECO:0000259" key="7">
    <source>
        <dbReference type="PROSITE" id="PS50862"/>
    </source>
</evidence>
<dbReference type="GO" id="GO:0005524">
    <property type="term" value="F:ATP binding"/>
    <property type="evidence" value="ECO:0007669"/>
    <property type="project" value="UniProtKB-KW"/>
</dbReference>
<dbReference type="Pfam" id="PF02938">
    <property type="entry name" value="GAD"/>
    <property type="match status" value="1"/>
</dbReference>
<gene>
    <name evidence="8" type="primary">aspS</name>
    <name evidence="8" type="ORF">SCFA_20048</name>
</gene>
<dbReference type="SUPFAM" id="SSF55261">
    <property type="entry name" value="GAD domain-like"/>
    <property type="match status" value="1"/>
</dbReference>
<sequence length="594" mass="65813">MKAAMHEMKRTHYNAEVAHAPEGSTVVLAGWVQKRRDLGGLIFIDLRDRTGIVQAVVNPETDPQAHAAGHTLKPEYCIALMGEVRMRPEGMRNPGMPTGNVEVAVRQIQVLNEAKTPPYVLEDGVEASDALRLKYRYLDLRRPSLQRNIILRHKAGASVRRYLDAKGFIDVETPVLTKSTPEGARDYLVPSRIFPGKCYALPQSPQLFKQLLMVAGFDRYYQIVKCFRDEDLRADRQPEFTQIDIEMSFVGMDDILDITEGMITNLFQETIGVELPRPFRRMTYDEAMEDYGTDRPDTRFGMKLKTISDIVAGSDFRVFSSTLAEGGTVKAFAVKGPHEFSRKDLDSFGDVVADFGAKGVLWARLEADGWKSPLTKFLGPGQLDALAGRLDMSPGDLALIIAAKKDTANASLSALRTHVAQRLGLIDPDAFAALWVTDFPLLQWSEEDKRLVSVHHPFTAPVAEDLPLLQSDPGKVRSQAYDMVINGSEVGGGSIRIHTPEVQKKVFEAIGLSEEEARTKFGFLLDALQYGAPPHGGIAFGFDRLIMILTRAASIRDVIAFPKTQKAYCTMTDAPSEVSPAQLAELGLKYREDG</sequence>
<dbReference type="Pfam" id="PF01336">
    <property type="entry name" value="tRNA_anti-codon"/>
    <property type="match status" value="1"/>
</dbReference>
<dbReference type="InterPro" id="IPR006195">
    <property type="entry name" value="aa-tRNA-synth_II"/>
</dbReference>
<feature type="domain" description="Aminoacyl-transfer RNA synthetases class-II family profile" evidence="7">
    <location>
        <begin position="157"/>
        <end position="562"/>
    </location>
</feature>
<dbReference type="InterPro" id="IPR047089">
    <property type="entry name" value="Asp-tRNA-ligase_1_N"/>
</dbReference>
<keyword evidence="5" id="KW-0648">Protein biosynthesis</keyword>
<dbReference type="InterPro" id="IPR045864">
    <property type="entry name" value="aa-tRNA-synth_II/BPL/LPL"/>
</dbReference>
<dbReference type="PROSITE" id="PS50862">
    <property type="entry name" value="AA_TRNA_LIGASE_II"/>
    <property type="match status" value="1"/>
</dbReference>
<dbReference type="GO" id="GO:0005737">
    <property type="term" value="C:cytoplasm"/>
    <property type="evidence" value="ECO:0007669"/>
    <property type="project" value="InterPro"/>
</dbReference>
<dbReference type="CDD" id="cd00777">
    <property type="entry name" value="AspRS_core"/>
    <property type="match status" value="1"/>
</dbReference>
<dbReference type="Gene3D" id="3.30.1360.30">
    <property type="entry name" value="GAD-like domain"/>
    <property type="match status" value="1"/>
</dbReference>
<dbReference type="AlphaFoldDB" id="A0A485M0A8"/>
<dbReference type="GO" id="GO:0006422">
    <property type="term" value="P:aspartyl-tRNA aminoacylation"/>
    <property type="evidence" value="ECO:0007669"/>
    <property type="project" value="TreeGrafter"/>
</dbReference>
<evidence type="ECO:0000256" key="2">
    <source>
        <dbReference type="ARBA" id="ARBA00022598"/>
    </source>
</evidence>
<keyword evidence="4" id="KW-0067">ATP-binding</keyword>
<keyword evidence="3" id="KW-0547">Nucleotide-binding</keyword>
<comment type="similarity">
    <text evidence="1">Belongs to the class-II aminoacyl-tRNA synthetase family. Type 1 subfamily.</text>
</comment>
<keyword evidence="6" id="KW-0030">Aminoacyl-tRNA synthetase</keyword>
<dbReference type="Gene3D" id="3.30.930.10">
    <property type="entry name" value="Bira Bifunctional Protein, Domain 2"/>
    <property type="match status" value="1"/>
</dbReference>
<dbReference type="InterPro" id="IPR004524">
    <property type="entry name" value="Asp-tRNA-ligase_1"/>
</dbReference>
<dbReference type="HAMAP" id="MF_00044">
    <property type="entry name" value="Asp_tRNA_synth_type1"/>
    <property type="match status" value="1"/>
</dbReference>